<dbReference type="OrthoDB" id="9798288at2"/>
<organism evidence="2 3">
    <name type="scientific">Prochlorococcus marinus (strain MIT 9515)</name>
    <dbReference type="NCBI Taxonomy" id="167542"/>
    <lineage>
        <taxon>Bacteria</taxon>
        <taxon>Bacillati</taxon>
        <taxon>Cyanobacteriota</taxon>
        <taxon>Cyanophyceae</taxon>
        <taxon>Synechococcales</taxon>
        <taxon>Prochlorococcaceae</taxon>
        <taxon>Prochlorococcus</taxon>
    </lineage>
</organism>
<dbReference type="CDD" id="cd06121">
    <property type="entry name" value="cupin_YML079wp"/>
    <property type="match status" value="1"/>
</dbReference>
<dbReference type="PANTHER" id="PTHR33387">
    <property type="entry name" value="RMLC-LIKE JELLY ROLL FOLD PROTEIN"/>
    <property type="match status" value="1"/>
</dbReference>
<evidence type="ECO:0000313" key="2">
    <source>
        <dbReference type="EMBL" id="ABM71614.1"/>
    </source>
</evidence>
<protein>
    <submittedName>
        <fullName evidence="2">Uncharacterized conserved protein</fullName>
    </submittedName>
</protein>
<dbReference type="SUPFAM" id="SSF51182">
    <property type="entry name" value="RmlC-like cupins"/>
    <property type="match status" value="1"/>
</dbReference>
<dbReference type="InterPro" id="IPR011051">
    <property type="entry name" value="RmlC_Cupin_sf"/>
</dbReference>
<dbReference type="Proteomes" id="UP000001589">
    <property type="component" value="Chromosome"/>
</dbReference>
<dbReference type="InterPro" id="IPR039935">
    <property type="entry name" value="YML079W-like"/>
</dbReference>
<dbReference type="Pfam" id="PF06172">
    <property type="entry name" value="Cupin_5"/>
    <property type="match status" value="1"/>
</dbReference>
<dbReference type="KEGG" id="pmc:P9515_04051"/>
<proteinExistence type="predicted"/>
<dbReference type="EMBL" id="CP000552">
    <property type="protein sequence ID" value="ABM71614.1"/>
    <property type="molecule type" value="Genomic_DNA"/>
</dbReference>
<dbReference type="Gene3D" id="2.60.120.10">
    <property type="entry name" value="Jelly Rolls"/>
    <property type="match status" value="1"/>
</dbReference>
<dbReference type="InterPro" id="IPR009327">
    <property type="entry name" value="Cupin_DUF985"/>
</dbReference>
<dbReference type="STRING" id="167542.P9515_04051"/>
<evidence type="ECO:0000259" key="1">
    <source>
        <dbReference type="Pfam" id="PF06172"/>
    </source>
</evidence>
<dbReference type="InterPro" id="IPR014710">
    <property type="entry name" value="RmlC-like_jellyroll"/>
</dbReference>
<dbReference type="AlphaFoldDB" id="A2BV03"/>
<evidence type="ECO:0000313" key="3">
    <source>
        <dbReference type="Proteomes" id="UP000001589"/>
    </source>
</evidence>
<name>A2BV03_PROM5</name>
<dbReference type="PANTHER" id="PTHR33387:SF3">
    <property type="entry name" value="DUF985 DOMAIN-CONTAINING PROTEIN"/>
    <property type="match status" value="1"/>
</dbReference>
<accession>A2BV03</accession>
<feature type="domain" description="DUF985" evidence="1">
    <location>
        <begin position="9"/>
        <end position="138"/>
    </location>
</feature>
<dbReference type="RefSeq" id="WP_011819722.1">
    <property type="nucleotide sequence ID" value="NC_008817.1"/>
</dbReference>
<dbReference type="HOGENOM" id="CLU_088365_1_1_3"/>
<sequence length="155" mass="17947">MNFDKNTSDIINKFKLSIHPEGGWYREIFRGENYVTRKDGQKRTNITSIYYLLCKGENSSWHRVNNADEIWIFLQGSPLNLRCLDEDNKKIKNLNLHTNNPIEIIPAGYWQCASTSGEFTLTSCCVGPGFDFLDFEMLRDLDPSLRPSKAMKDFI</sequence>
<gene>
    <name evidence="2" type="ordered locus">P9515_04051</name>
</gene>
<dbReference type="GeneID" id="60200451"/>
<reference evidence="2 3" key="1">
    <citation type="journal article" date="2007" name="PLoS Genet.">
        <title>Patterns and implications of gene gain and loss in the evolution of Prochlorococcus.</title>
        <authorList>
            <person name="Kettler G.C."/>
            <person name="Martiny A.C."/>
            <person name="Huang K."/>
            <person name="Zucker J."/>
            <person name="Coleman M.L."/>
            <person name="Rodrigue S."/>
            <person name="Chen F."/>
            <person name="Lapidus A."/>
            <person name="Ferriera S."/>
            <person name="Johnson J."/>
            <person name="Steglich C."/>
            <person name="Church G.M."/>
            <person name="Richardson P."/>
            <person name="Chisholm S.W."/>
        </authorList>
    </citation>
    <scope>NUCLEOTIDE SEQUENCE [LARGE SCALE GENOMIC DNA]</scope>
    <source>
        <strain evidence="2 3">MIT 9515</strain>
    </source>
</reference>
<dbReference type="eggNOG" id="COG3542">
    <property type="taxonomic scope" value="Bacteria"/>
</dbReference>